<dbReference type="AlphaFoldDB" id="A0A1R1XE60"/>
<keyword evidence="2" id="KW-1185">Reference proteome</keyword>
<feature type="non-terminal residue" evidence="1">
    <location>
        <position position="16"/>
    </location>
</feature>
<name>A0A1R1XE60_9FUNG</name>
<proteinExistence type="predicted"/>
<dbReference type="EMBL" id="LSSN01003724">
    <property type="protein sequence ID" value="OMJ12917.1"/>
    <property type="molecule type" value="Genomic_DNA"/>
</dbReference>
<reference evidence="1 2" key="1">
    <citation type="submission" date="2017-01" db="EMBL/GenBank/DDBJ databases">
        <authorList>
            <person name="Mah S.A."/>
            <person name="Swanson W.J."/>
            <person name="Moy G.W."/>
            <person name="Vacquier V.D."/>
        </authorList>
    </citation>
    <scope>NUCLEOTIDE SEQUENCE [LARGE SCALE GENOMIC DNA]</scope>
    <source>
        <strain evidence="1 2">GSMNP</strain>
    </source>
</reference>
<organism evidence="1 2">
    <name type="scientific">Smittium culicis</name>
    <dbReference type="NCBI Taxonomy" id="133412"/>
    <lineage>
        <taxon>Eukaryota</taxon>
        <taxon>Fungi</taxon>
        <taxon>Fungi incertae sedis</taxon>
        <taxon>Zoopagomycota</taxon>
        <taxon>Kickxellomycotina</taxon>
        <taxon>Harpellomycetes</taxon>
        <taxon>Harpellales</taxon>
        <taxon>Legeriomycetaceae</taxon>
        <taxon>Smittium</taxon>
    </lineage>
</organism>
<protein>
    <submittedName>
        <fullName evidence="1">Uncharacterized protein</fullName>
    </submittedName>
</protein>
<sequence>MLYERPKIQSPNQKAI</sequence>
<accession>A0A1R1XE60</accession>
<evidence type="ECO:0000313" key="2">
    <source>
        <dbReference type="Proteomes" id="UP000187283"/>
    </source>
</evidence>
<evidence type="ECO:0000313" key="1">
    <source>
        <dbReference type="EMBL" id="OMJ12917.1"/>
    </source>
</evidence>
<dbReference type="Proteomes" id="UP000187283">
    <property type="component" value="Unassembled WGS sequence"/>
</dbReference>
<comment type="caution">
    <text evidence="1">The sequence shown here is derived from an EMBL/GenBank/DDBJ whole genome shotgun (WGS) entry which is preliminary data.</text>
</comment>
<gene>
    <name evidence="1" type="ORF">AYI70_g8824</name>
</gene>